<evidence type="ECO:0000313" key="1">
    <source>
        <dbReference type="EMBL" id="CPV66742.1"/>
    </source>
</evidence>
<accession>A0A0U0ZRB7</accession>
<dbReference type="AlphaFoldDB" id="A0A0U0ZRB7"/>
<proteinExistence type="predicted"/>
<name>A0A0U0ZRB7_9MYCO</name>
<gene>
    <name evidence="1" type="ORF">ERS075579_04066</name>
</gene>
<dbReference type="RefSeq" id="WP_052619096.1">
    <property type="nucleotide sequence ID" value="NZ_CSWP01000009.1"/>
</dbReference>
<sequence>MTEPERTNGPIPIQALPEREHRLEWEHFRDFGWSDQRIADRLNLNWDTIQHWVRKYRDTHAADNSAPNLQQRAG</sequence>
<protein>
    <submittedName>
        <fullName evidence="1">Uncharacterized protein</fullName>
    </submittedName>
</protein>
<dbReference type="EMBL" id="CSWP01000009">
    <property type="protein sequence ID" value="CPV66742.1"/>
    <property type="molecule type" value="Genomic_DNA"/>
</dbReference>
<dbReference type="Proteomes" id="UP000045782">
    <property type="component" value="Unassembled WGS sequence"/>
</dbReference>
<reference evidence="1 2" key="1">
    <citation type="submission" date="2015-03" db="EMBL/GenBank/DDBJ databases">
        <authorList>
            <person name="Murphy D."/>
        </authorList>
    </citation>
    <scope>NUCLEOTIDE SEQUENCE [LARGE SCALE GENOMIC DNA]</scope>
    <source>
        <strain evidence="1 2">PAP088</strain>
    </source>
</reference>
<dbReference type="Pfam" id="PF13384">
    <property type="entry name" value="HTH_23"/>
    <property type="match status" value="1"/>
</dbReference>
<evidence type="ECO:0000313" key="2">
    <source>
        <dbReference type="Proteomes" id="UP000045782"/>
    </source>
</evidence>
<organism evidence="1 2">
    <name type="scientific">Mycobacteroides abscessus</name>
    <dbReference type="NCBI Taxonomy" id="36809"/>
    <lineage>
        <taxon>Bacteria</taxon>
        <taxon>Bacillati</taxon>
        <taxon>Actinomycetota</taxon>
        <taxon>Actinomycetes</taxon>
        <taxon>Mycobacteriales</taxon>
        <taxon>Mycobacteriaceae</taxon>
        <taxon>Mycobacteroides</taxon>
    </lineage>
</organism>